<evidence type="ECO:0000313" key="2">
    <source>
        <dbReference type="Proteomes" id="UP001060085"/>
    </source>
</evidence>
<protein>
    <submittedName>
        <fullName evidence="1">Uncharacterized protein</fullName>
    </submittedName>
</protein>
<evidence type="ECO:0000313" key="1">
    <source>
        <dbReference type="EMBL" id="KAI5677227.1"/>
    </source>
</evidence>
<comment type="caution">
    <text evidence="1">The sequence shown here is derived from an EMBL/GenBank/DDBJ whole genome shotgun (WGS) entry which is preliminary data.</text>
</comment>
<keyword evidence="2" id="KW-1185">Reference proteome</keyword>
<sequence length="358" mass="40874">MCKVFVQFALVLLMLSMTVLVLHYFQNLANYHEQAKAVITIRNGKLVDNKVGEPIKDSEALLDLGSSVNLIPYSVYEELGLGELQPADMTLQLANRSIKVPRGRIDVNRLDMQEHQGVVTRAKARQLKSHKDQIEQEKFQGLNFDVNFDMSTQAQAPTPFGEESSNSQHDDPLRFIMQELQSLRDEMRDIRRDVTNLSNQQREVSPHGSLNVTTPRSNGPLNCSRTTEFHQPPHFDEELHPPPYGGRRGGFGGRGMPRHFEEVPRPQARHGEPLYDDHEHPWQKKEEAPRGTFQPPTKPKMEERGHYASSCPTKRALIFREDLNGWIEKEEDESSECVEGEENGEDDEHVELMHPALV</sequence>
<name>A0ACC0BWZ8_CATRO</name>
<organism evidence="1 2">
    <name type="scientific">Catharanthus roseus</name>
    <name type="common">Madagascar periwinkle</name>
    <name type="synonym">Vinca rosea</name>
    <dbReference type="NCBI Taxonomy" id="4058"/>
    <lineage>
        <taxon>Eukaryota</taxon>
        <taxon>Viridiplantae</taxon>
        <taxon>Streptophyta</taxon>
        <taxon>Embryophyta</taxon>
        <taxon>Tracheophyta</taxon>
        <taxon>Spermatophyta</taxon>
        <taxon>Magnoliopsida</taxon>
        <taxon>eudicotyledons</taxon>
        <taxon>Gunneridae</taxon>
        <taxon>Pentapetalae</taxon>
        <taxon>asterids</taxon>
        <taxon>lamiids</taxon>
        <taxon>Gentianales</taxon>
        <taxon>Apocynaceae</taxon>
        <taxon>Rauvolfioideae</taxon>
        <taxon>Vinceae</taxon>
        <taxon>Catharanthinae</taxon>
        <taxon>Catharanthus</taxon>
    </lineage>
</organism>
<proteinExistence type="predicted"/>
<gene>
    <name evidence="1" type="ORF">M9H77_08177</name>
</gene>
<dbReference type="EMBL" id="CM044702">
    <property type="protein sequence ID" value="KAI5677227.1"/>
    <property type="molecule type" value="Genomic_DNA"/>
</dbReference>
<reference evidence="2" key="1">
    <citation type="journal article" date="2023" name="Nat. Plants">
        <title>Single-cell RNA sequencing provides a high-resolution roadmap for understanding the multicellular compartmentation of specialized metabolism.</title>
        <authorList>
            <person name="Sun S."/>
            <person name="Shen X."/>
            <person name="Li Y."/>
            <person name="Li Y."/>
            <person name="Wang S."/>
            <person name="Li R."/>
            <person name="Zhang H."/>
            <person name="Shen G."/>
            <person name="Guo B."/>
            <person name="Wei J."/>
            <person name="Xu J."/>
            <person name="St-Pierre B."/>
            <person name="Chen S."/>
            <person name="Sun C."/>
        </authorList>
    </citation>
    <scope>NUCLEOTIDE SEQUENCE [LARGE SCALE GENOMIC DNA]</scope>
</reference>
<dbReference type="Proteomes" id="UP001060085">
    <property type="component" value="Linkage Group LG02"/>
</dbReference>
<accession>A0ACC0BWZ8</accession>